<gene>
    <name evidence="1" type="ORF">PTKU64_55670</name>
</gene>
<reference evidence="1 2" key="1">
    <citation type="journal article" date="2022" name="Front. Microbiol.">
        <title>Identification and characterization of a novel class of self-sufficient cytochrome P450 hydroxylase involved in cyclohexanecarboxylate degradation in Paraburkholderia terrae strain KU-64.</title>
        <authorList>
            <person name="Yamamoto T."/>
            <person name="Hasegawa Y."/>
            <person name="Iwaki H."/>
        </authorList>
    </citation>
    <scope>NUCLEOTIDE SEQUENCE [LARGE SCALE GENOMIC DNA]</scope>
    <source>
        <strain evidence="1 2">KU-64</strain>
    </source>
</reference>
<dbReference type="InterPro" id="IPR036152">
    <property type="entry name" value="Asp/glu_Ase-like_sf"/>
</dbReference>
<proteinExistence type="predicted"/>
<dbReference type="SUPFAM" id="SSF53774">
    <property type="entry name" value="Glutaminase/Asparaginase"/>
    <property type="match status" value="1"/>
</dbReference>
<dbReference type="EMBL" id="AP024956">
    <property type="protein sequence ID" value="BCZ81892.1"/>
    <property type="molecule type" value="Genomic_DNA"/>
</dbReference>
<organism evidence="1 2">
    <name type="scientific">Paraburkholderia terrae</name>
    <dbReference type="NCBI Taxonomy" id="311230"/>
    <lineage>
        <taxon>Bacteria</taxon>
        <taxon>Pseudomonadati</taxon>
        <taxon>Pseudomonadota</taxon>
        <taxon>Betaproteobacteria</taxon>
        <taxon>Burkholderiales</taxon>
        <taxon>Burkholderiaceae</taxon>
        <taxon>Paraburkholderia</taxon>
    </lineage>
</organism>
<evidence type="ECO:0000313" key="2">
    <source>
        <dbReference type="Proteomes" id="UP001319874"/>
    </source>
</evidence>
<name>A0ABN6JLW9_9BURK</name>
<dbReference type="InterPro" id="IPR006034">
    <property type="entry name" value="Asparaginase/glutaminase-like"/>
</dbReference>
<protein>
    <submittedName>
        <fullName evidence="1">Uncharacterized protein</fullName>
    </submittedName>
</protein>
<keyword evidence="2" id="KW-1185">Reference proteome</keyword>
<accession>A0ABN6JLW9</accession>
<dbReference type="PROSITE" id="PS51732">
    <property type="entry name" value="ASN_GLN_ASE_3"/>
    <property type="match status" value="1"/>
</dbReference>
<evidence type="ECO:0000313" key="1">
    <source>
        <dbReference type="EMBL" id="BCZ81892.1"/>
    </source>
</evidence>
<dbReference type="Proteomes" id="UP001319874">
    <property type="component" value="Chromosome 2"/>
</dbReference>
<sequence length="55" mass="6001">MRPSTANSADGLRKFASGPCRRVASLNDRIGSARYKTKTNTNTLDTFKGPARIDD</sequence>